<reference evidence="2 3" key="1">
    <citation type="journal article" date="2019" name="Commun. Biol.">
        <title>The bagworm genome reveals a unique fibroin gene that provides high tensile strength.</title>
        <authorList>
            <person name="Kono N."/>
            <person name="Nakamura H."/>
            <person name="Ohtoshi R."/>
            <person name="Tomita M."/>
            <person name="Numata K."/>
            <person name="Arakawa K."/>
        </authorList>
    </citation>
    <scope>NUCLEOTIDE SEQUENCE [LARGE SCALE GENOMIC DNA]</scope>
</reference>
<evidence type="ECO:0000256" key="1">
    <source>
        <dbReference type="SAM" id="SignalP"/>
    </source>
</evidence>
<gene>
    <name evidence="2" type="ORF">EVAR_64136_1</name>
</gene>
<evidence type="ECO:0000313" key="2">
    <source>
        <dbReference type="EMBL" id="GBP94543.1"/>
    </source>
</evidence>
<comment type="caution">
    <text evidence="2">The sequence shown here is derived from an EMBL/GenBank/DDBJ whole genome shotgun (WGS) entry which is preliminary data.</text>
</comment>
<dbReference type="Proteomes" id="UP000299102">
    <property type="component" value="Unassembled WGS sequence"/>
</dbReference>
<dbReference type="EMBL" id="BGZK01002517">
    <property type="protein sequence ID" value="GBP94543.1"/>
    <property type="molecule type" value="Genomic_DNA"/>
</dbReference>
<evidence type="ECO:0000313" key="3">
    <source>
        <dbReference type="Proteomes" id="UP000299102"/>
    </source>
</evidence>
<name>A0A4C2A5K1_EUMVA</name>
<accession>A0A4C2A5K1</accession>
<keyword evidence="3" id="KW-1185">Reference proteome</keyword>
<dbReference type="AlphaFoldDB" id="A0A4C2A5K1"/>
<sequence>MLLIGVALFSLSSKLHTGKSKGWKRDELTPLCDVVFTLGYHRDFEHDCASALANSTKTQNDPAAHLTIHSCPRANERDMKRSSSNILCPMAAVSKSKAETGTGIENETSVETECGTEIRIKSMTEIEIRNSTRIESGDEIGIDLAAFDI</sequence>
<organism evidence="2 3">
    <name type="scientific">Eumeta variegata</name>
    <name type="common">Bagworm moth</name>
    <name type="synonym">Eumeta japonica</name>
    <dbReference type="NCBI Taxonomy" id="151549"/>
    <lineage>
        <taxon>Eukaryota</taxon>
        <taxon>Metazoa</taxon>
        <taxon>Ecdysozoa</taxon>
        <taxon>Arthropoda</taxon>
        <taxon>Hexapoda</taxon>
        <taxon>Insecta</taxon>
        <taxon>Pterygota</taxon>
        <taxon>Neoptera</taxon>
        <taxon>Endopterygota</taxon>
        <taxon>Lepidoptera</taxon>
        <taxon>Glossata</taxon>
        <taxon>Ditrysia</taxon>
        <taxon>Tineoidea</taxon>
        <taxon>Psychidae</taxon>
        <taxon>Oiketicinae</taxon>
        <taxon>Eumeta</taxon>
    </lineage>
</organism>
<protein>
    <submittedName>
        <fullName evidence="2">Uncharacterized protein</fullName>
    </submittedName>
</protein>
<feature type="signal peptide" evidence="1">
    <location>
        <begin position="1"/>
        <end position="17"/>
    </location>
</feature>
<keyword evidence="1" id="KW-0732">Signal</keyword>
<feature type="chain" id="PRO_5020025462" evidence="1">
    <location>
        <begin position="18"/>
        <end position="149"/>
    </location>
</feature>
<proteinExistence type="predicted"/>